<reference evidence="2" key="1">
    <citation type="journal article" date="2022" name="Int. J. Mol. Sci.">
        <title>Draft Genome of Tanacetum Coccineum: Genomic Comparison of Closely Related Tanacetum-Family Plants.</title>
        <authorList>
            <person name="Yamashiro T."/>
            <person name="Shiraishi A."/>
            <person name="Nakayama K."/>
            <person name="Satake H."/>
        </authorList>
    </citation>
    <scope>NUCLEOTIDE SEQUENCE</scope>
</reference>
<dbReference type="InterPro" id="IPR001584">
    <property type="entry name" value="Integrase_cat-core"/>
</dbReference>
<dbReference type="PANTHER" id="PTHR42648">
    <property type="entry name" value="TRANSPOSASE, PUTATIVE-RELATED"/>
    <property type="match status" value="1"/>
</dbReference>
<evidence type="ECO:0000313" key="2">
    <source>
        <dbReference type="EMBL" id="GJT43980.1"/>
    </source>
</evidence>
<protein>
    <submittedName>
        <fullName evidence="2">Ribonuclease H-like domain-containing protein</fullName>
    </submittedName>
</protein>
<dbReference type="PANTHER" id="PTHR42648:SF32">
    <property type="entry name" value="RIBONUCLEASE H-LIKE DOMAIN, GAG-PRE-INTEGRASE DOMAIN PROTEIN-RELATED"/>
    <property type="match status" value="1"/>
</dbReference>
<dbReference type="Pfam" id="PF00665">
    <property type="entry name" value="rve"/>
    <property type="match status" value="1"/>
</dbReference>
<gene>
    <name evidence="2" type="ORF">Tco_0952695</name>
</gene>
<dbReference type="InterPro" id="IPR012337">
    <property type="entry name" value="RNaseH-like_sf"/>
</dbReference>
<name>A0ABQ5DXS9_9ASTR</name>
<evidence type="ECO:0000313" key="3">
    <source>
        <dbReference type="Proteomes" id="UP001151760"/>
    </source>
</evidence>
<dbReference type="Proteomes" id="UP001151760">
    <property type="component" value="Unassembled WGS sequence"/>
</dbReference>
<proteinExistence type="predicted"/>
<comment type="caution">
    <text evidence="2">The sequence shown here is derived from an EMBL/GenBank/DDBJ whole genome shotgun (WGS) entry which is preliminary data.</text>
</comment>
<reference evidence="2" key="2">
    <citation type="submission" date="2022-01" db="EMBL/GenBank/DDBJ databases">
        <authorList>
            <person name="Yamashiro T."/>
            <person name="Shiraishi A."/>
            <person name="Satake H."/>
            <person name="Nakayama K."/>
        </authorList>
    </citation>
    <scope>NUCLEOTIDE SEQUENCE</scope>
</reference>
<feature type="domain" description="Integrase catalytic" evidence="1">
    <location>
        <begin position="44"/>
        <end position="164"/>
    </location>
</feature>
<evidence type="ECO:0000259" key="1">
    <source>
        <dbReference type="PROSITE" id="PS50994"/>
    </source>
</evidence>
<organism evidence="2 3">
    <name type="scientific">Tanacetum coccineum</name>
    <dbReference type="NCBI Taxonomy" id="301880"/>
    <lineage>
        <taxon>Eukaryota</taxon>
        <taxon>Viridiplantae</taxon>
        <taxon>Streptophyta</taxon>
        <taxon>Embryophyta</taxon>
        <taxon>Tracheophyta</taxon>
        <taxon>Spermatophyta</taxon>
        <taxon>Magnoliopsida</taxon>
        <taxon>eudicotyledons</taxon>
        <taxon>Gunneridae</taxon>
        <taxon>Pentapetalae</taxon>
        <taxon>asterids</taxon>
        <taxon>campanulids</taxon>
        <taxon>Asterales</taxon>
        <taxon>Asteraceae</taxon>
        <taxon>Asteroideae</taxon>
        <taxon>Anthemideae</taxon>
        <taxon>Anthemidinae</taxon>
        <taxon>Tanacetum</taxon>
    </lineage>
</organism>
<dbReference type="SUPFAM" id="SSF53098">
    <property type="entry name" value="Ribonuclease H-like"/>
    <property type="match status" value="1"/>
</dbReference>
<sequence>MNKLVKGNLVRGFPSKIFKNDHSCDACQKGKQHKASCKTKLVNSISKPLHMIHMDLFGPIIVKSLMKKFYCLVVTDDFSRFSWIFFLSTKDETSGILKTFITETENQLDYKVKVIRSDNGTEFKNSIMNQFYEMKGIKREFSVARTPQQNGVADRRNRTLTELL</sequence>
<dbReference type="InterPro" id="IPR039537">
    <property type="entry name" value="Retrotran_Ty1/copia-like"/>
</dbReference>
<dbReference type="InterPro" id="IPR036397">
    <property type="entry name" value="RNaseH_sf"/>
</dbReference>
<accession>A0ABQ5DXS9</accession>
<dbReference type="Gene3D" id="3.30.420.10">
    <property type="entry name" value="Ribonuclease H-like superfamily/Ribonuclease H"/>
    <property type="match status" value="1"/>
</dbReference>
<keyword evidence="3" id="KW-1185">Reference proteome</keyword>
<dbReference type="EMBL" id="BQNB010015775">
    <property type="protein sequence ID" value="GJT43980.1"/>
    <property type="molecule type" value="Genomic_DNA"/>
</dbReference>
<dbReference type="PROSITE" id="PS50994">
    <property type="entry name" value="INTEGRASE"/>
    <property type="match status" value="1"/>
</dbReference>